<evidence type="ECO:0000256" key="13">
    <source>
        <dbReference type="ARBA" id="ARBA00048144"/>
    </source>
</evidence>
<name>A0A3S1B1A5_ELYCH</name>
<comment type="catalytic activity">
    <reaction evidence="10">
        <text>resolvin D1 + NAD(+) = 8-oxoresolvin D1 + NADH + H(+)</text>
        <dbReference type="Rhea" id="RHEA:50124"/>
        <dbReference type="ChEBI" id="CHEBI:15378"/>
        <dbReference type="ChEBI" id="CHEBI:57540"/>
        <dbReference type="ChEBI" id="CHEBI:57945"/>
        <dbReference type="ChEBI" id="CHEBI:132079"/>
        <dbReference type="ChEBI" id="CHEBI:132080"/>
    </reaction>
    <physiologicalReaction direction="left-to-right" evidence="10">
        <dbReference type="Rhea" id="RHEA:50125"/>
    </physiologicalReaction>
</comment>
<comment type="catalytic activity">
    <reaction evidence="9">
        <text>prostaglandin E1 + NAD(+) = 15-oxoprostaglandin E1 + NADH + H(+)</text>
        <dbReference type="Rhea" id="RHEA:16477"/>
        <dbReference type="ChEBI" id="CHEBI:15378"/>
        <dbReference type="ChEBI" id="CHEBI:57397"/>
        <dbReference type="ChEBI" id="CHEBI:57401"/>
        <dbReference type="ChEBI" id="CHEBI:57540"/>
        <dbReference type="ChEBI" id="CHEBI:57945"/>
    </reaction>
    <physiologicalReaction direction="left-to-right" evidence="9">
        <dbReference type="Rhea" id="RHEA:16478"/>
    </physiologicalReaction>
</comment>
<evidence type="ECO:0000313" key="23">
    <source>
        <dbReference type="Proteomes" id="UP000271974"/>
    </source>
</evidence>
<evidence type="ECO:0000256" key="19">
    <source>
        <dbReference type="ARBA" id="ARBA00048921"/>
    </source>
</evidence>
<dbReference type="InterPro" id="IPR020904">
    <property type="entry name" value="Sc_DH/Rdtase_CS"/>
</dbReference>
<reference evidence="22 23" key="1">
    <citation type="submission" date="2019-01" db="EMBL/GenBank/DDBJ databases">
        <title>A draft genome assembly of the solar-powered sea slug Elysia chlorotica.</title>
        <authorList>
            <person name="Cai H."/>
            <person name="Li Q."/>
            <person name="Fang X."/>
            <person name="Li J."/>
            <person name="Curtis N.E."/>
            <person name="Altenburger A."/>
            <person name="Shibata T."/>
            <person name="Feng M."/>
            <person name="Maeda T."/>
            <person name="Schwartz J.A."/>
            <person name="Shigenobu S."/>
            <person name="Lundholm N."/>
            <person name="Nishiyama T."/>
            <person name="Yang H."/>
            <person name="Hasebe M."/>
            <person name="Li S."/>
            <person name="Pierce S.K."/>
            <person name="Wang J."/>
        </authorList>
    </citation>
    <scope>NUCLEOTIDE SEQUENCE [LARGE SCALE GENOMIC DNA]</scope>
    <source>
        <strain evidence="22">EC2010</strain>
        <tissue evidence="22">Whole organism of an adult</tissue>
    </source>
</reference>
<evidence type="ECO:0000256" key="2">
    <source>
        <dbReference type="ARBA" id="ARBA00023002"/>
    </source>
</evidence>
<evidence type="ECO:0000256" key="14">
    <source>
        <dbReference type="ARBA" id="ARBA00048170"/>
    </source>
</evidence>
<dbReference type="EMBL" id="RQTK01000578">
    <property type="protein sequence ID" value="RUS77470.1"/>
    <property type="molecule type" value="Genomic_DNA"/>
</dbReference>
<dbReference type="SUPFAM" id="SSF51735">
    <property type="entry name" value="NAD(P)-binding Rossmann-fold domains"/>
    <property type="match status" value="1"/>
</dbReference>
<evidence type="ECO:0000313" key="22">
    <source>
        <dbReference type="EMBL" id="RUS77470.1"/>
    </source>
</evidence>
<evidence type="ECO:0000256" key="18">
    <source>
        <dbReference type="ARBA" id="ARBA00048739"/>
    </source>
</evidence>
<comment type="function">
    <text evidence="8">Catalyzes the NAD-dependent dehydrogenation (oxidation) of a broad array of hydroxylated polyunsaturated fatty acids (mainly eicosanoids and docosanoids, including prostaglandins, lipoxins and resolvins), yielding their corresponding keto (oxo) metabolites. Decreases the levels of the pro-proliferative prostaglandins such as prostaglandin E2 (whose activity is increased in cancer because of an increase in the expression of cyclooxygenase 2) and generates oxo-fatty acid products that can profoundly influence cell function by abrogating pro-inflammatory cytokine expression. Converts resolvins E1, D1 and D2 to their oxo products, which represents a mode of resolvin inactivation. Resolvin E1 plays important roles during the resolution phase of acute inflammation, while resolvins D1 and D2 have a unique role in obesity-induced adipose inflammation.</text>
</comment>
<dbReference type="InterPro" id="IPR002347">
    <property type="entry name" value="SDR_fam"/>
</dbReference>
<dbReference type="GO" id="GO:0047034">
    <property type="term" value="F:15-hydroxyicosatetraenoate dehydrogenase activity"/>
    <property type="evidence" value="ECO:0007669"/>
    <property type="project" value="UniProtKB-EC"/>
</dbReference>
<evidence type="ECO:0000256" key="4">
    <source>
        <dbReference type="ARBA" id="ARBA00039060"/>
    </source>
</evidence>
<evidence type="ECO:0000256" key="11">
    <source>
        <dbReference type="ARBA" id="ARBA00048008"/>
    </source>
</evidence>
<comment type="catalytic activity">
    <reaction evidence="18">
        <text>prostaglandin E2 + NAD(+) = 15-oxoprostaglandin E2 + NADH + H(+)</text>
        <dbReference type="Rhea" id="RHEA:11876"/>
        <dbReference type="ChEBI" id="CHEBI:15378"/>
        <dbReference type="ChEBI" id="CHEBI:57400"/>
        <dbReference type="ChEBI" id="CHEBI:57540"/>
        <dbReference type="ChEBI" id="CHEBI:57945"/>
        <dbReference type="ChEBI" id="CHEBI:606564"/>
        <dbReference type="EC" id="1.1.1.141"/>
    </reaction>
    <physiologicalReaction direction="left-to-right" evidence="18">
        <dbReference type="Rhea" id="RHEA:11877"/>
    </physiologicalReaction>
</comment>
<comment type="catalytic activity">
    <reaction evidence="14">
        <text>resolvin D1 + NAD(+) = 17-oxoresolvin D1 + NADH + H(+)</text>
        <dbReference type="Rhea" id="RHEA:50128"/>
        <dbReference type="ChEBI" id="CHEBI:15378"/>
        <dbReference type="ChEBI" id="CHEBI:57540"/>
        <dbReference type="ChEBI" id="CHEBI:57945"/>
        <dbReference type="ChEBI" id="CHEBI:132079"/>
        <dbReference type="ChEBI" id="CHEBI:132081"/>
    </reaction>
    <physiologicalReaction direction="left-to-right" evidence="14">
        <dbReference type="Rhea" id="RHEA:50129"/>
    </physiologicalReaction>
</comment>
<evidence type="ECO:0000256" key="15">
    <source>
        <dbReference type="ARBA" id="ARBA00048393"/>
    </source>
</evidence>
<evidence type="ECO:0000256" key="10">
    <source>
        <dbReference type="ARBA" id="ARBA00047672"/>
    </source>
</evidence>
<comment type="catalytic activity">
    <reaction evidence="21">
        <text>resolvin E1 + NAD(+) = 18-oxo-resolvin E1 + NADH + H(+)</text>
        <dbReference type="Rhea" id="RHEA:49244"/>
        <dbReference type="ChEBI" id="CHEBI:15378"/>
        <dbReference type="ChEBI" id="CHEBI:57540"/>
        <dbReference type="ChEBI" id="CHEBI:57945"/>
        <dbReference type="ChEBI" id="CHEBI:91000"/>
        <dbReference type="ChEBI" id="CHEBI:91001"/>
    </reaction>
    <physiologicalReaction direction="left-to-right" evidence="21">
        <dbReference type="Rhea" id="RHEA:49245"/>
    </physiologicalReaction>
</comment>
<dbReference type="GO" id="GO:0005737">
    <property type="term" value="C:cytoplasm"/>
    <property type="evidence" value="ECO:0007669"/>
    <property type="project" value="TreeGrafter"/>
</dbReference>
<evidence type="ECO:0000256" key="5">
    <source>
        <dbReference type="ARBA" id="ARBA00040276"/>
    </source>
</evidence>
<comment type="caution">
    <text evidence="22">The sequence shown here is derived from an EMBL/GenBank/DDBJ whole genome shotgun (WGS) entry which is preliminary data.</text>
</comment>
<comment type="catalytic activity">
    <reaction evidence="13">
        <text>(11R)-hydroxy-(5Z,8Z,12E,14Z)-eicosatetraenoate + NAD(+) = 11-oxo-(5Z,8Z,12E,14Z)-eicosatetraenoate + NADH + H(+)</text>
        <dbReference type="Rhea" id="RHEA:48640"/>
        <dbReference type="ChEBI" id="CHEBI:15378"/>
        <dbReference type="ChEBI" id="CHEBI:57540"/>
        <dbReference type="ChEBI" id="CHEBI:57945"/>
        <dbReference type="ChEBI" id="CHEBI:78836"/>
        <dbReference type="ChEBI" id="CHEBI:90697"/>
    </reaction>
    <physiologicalReaction direction="left-to-right" evidence="13">
        <dbReference type="Rhea" id="RHEA:48641"/>
    </physiologicalReaction>
</comment>
<comment type="similarity">
    <text evidence="1">Belongs to the short-chain dehydrogenases/reductases (SDR) family.</text>
</comment>
<evidence type="ECO:0000256" key="12">
    <source>
        <dbReference type="ARBA" id="ARBA00048140"/>
    </source>
</evidence>
<dbReference type="Pfam" id="PF00106">
    <property type="entry name" value="adh_short"/>
    <property type="match status" value="1"/>
</dbReference>
<dbReference type="EC" id="1.1.1.141" evidence="3"/>
<evidence type="ECO:0000256" key="7">
    <source>
        <dbReference type="ARBA" id="ARBA00042026"/>
    </source>
</evidence>
<evidence type="ECO:0000256" key="21">
    <source>
        <dbReference type="ARBA" id="ARBA00049188"/>
    </source>
</evidence>
<dbReference type="STRING" id="188477.A0A3S1B1A5"/>
<keyword evidence="2" id="KW-0560">Oxidoreductase</keyword>
<comment type="catalytic activity">
    <reaction evidence="11">
        <text>14-hydroxy-(4Z,7Z,10Z,12E,16Z,19Z)-docosahexaenoate + NAD(+) = 14-oxo-(4Z,7Z,10Z,12E,16Z,19Z)-docosahexaenoate + NADH + H(+)</text>
        <dbReference type="Rhea" id="RHEA:48952"/>
        <dbReference type="ChEBI" id="CHEBI:15378"/>
        <dbReference type="ChEBI" id="CHEBI:57540"/>
        <dbReference type="ChEBI" id="CHEBI:57945"/>
        <dbReference type="ChEBI" id="CHEBI:90866"/>
        <dbReference type="ChEBI" id="CHEBI:90867"/>
    </reaction>
    <physiologicalReaction direction="left-to-right" evidence="11">
        <dbReference type="Rhea" id="RHEA:48953"/>
    </physiologicalReaction>
</comment>
<evidence type="ECO:0000256" key="3">
    <source>
        <dbReference type="ARBA" id="ARBA00038968"/>
    </source>
</evidence>
<dbReference type="InterPro" id="IPR036291">
    <property type="entry name" value="NAD(P)-bd_dom_sf"/>
</dbReference>
<dbReference type="GO" id="GO:0016404">
    <property type="term" value="F:15-hydroxyprostaglandin dehydrogenase (NAD+) activity"/>
    <property type="evidence" value="ECO:0007669"/>
    <property type="project" value="UniProtKB-EC"/>
</dbReference>
<dbReference type="EC" id="1.1.1.232" evidence="4"/>
<evidence type="ECO:0000256" key="8">
    <source>
        <dbReference type="ARBA" id="ARBA00045705"/>
    </source>
</evidence>
<dbReference type="PROSITE" id="PS00061">
    <property type="entry name" value="ADH_SHORT"/>
    <property type="match status" value="1"/>
</dbReference>
<evidence type="ECO:0000256" key="17">
    <source>
        <dbReference type="ARBA" id="ARBA00048611"/>
    </source>
</evidence>
<dbReference type="AlphaFoldDB" id="A0A3S1B1A5"/>
<sequence>FFVDINAAAGEKTEKEFQEKYGADSVKFQVADITDFTKFEGEYITDFSKFEGEYITDFSKFEGEHFCTNQSATTTLVKGTLMATEHMRKDKGGNGGRIINVSSDAGLEIPLLAPVYAGTKHAVRAFTSCLSIAPDLPEQDIEYGVLCPCPAATDMFMNIDNEKVRHLHTLRPEVKKVITAPIECITRGFLKLVSLDQMNGAILYACQTEMTFRRMDNVGVGATWPTGEPPKKMLFDQMYEDIVAQGEAK</sequence>
<comment type="catalytic activity">
    <reaction evidence="16">
        <text>lipoxin A4 + NAD(+) = 15-oxo-(5S,6R)-dihydroxy-(7E,9E,11Z,13E)-eicosatetraenoate + NADH + H(+)</text>
        <dbReference type="Rhea" id="RHEA:41572"/>
        <dbReference type="ChEBI" id="CHEBI:15378"/>
        <dbReference type="ChEBI" id="CHEBI:57540"/>
        <dbReference type="ChEBI" id="CHEBI:57945"/>
        <dbReference type="ChEBI" id="CHEBI:67026"/>
        <dbReference type="ChEBI" id="CHEBI:78311"/>
    </reaction>
    <physiologicalReaction direction="left-to-right" evidence="16">
        <dbReference type="Rhea" id="RHEA:41573"/>
    </physiologicalReaction>
</comment>
<dbReference type="Proteomes" id="UP000271974">
    <property type="component" value="Unassembled WGS sequence"/>
</dbReference>
<protein>
    <recommendedName>
        <fullName evidence="5">15-hydroxyprostaglandin dehydrogenase [NAD(+)]</fullName>
        <ecNumber evidence="3">1.1.1.141</ecNumber>
        <ecNumber evidence="4">1.1.1.232</ecNumber>
    </recommendedName>
    <alternativeName>
        <fullName evidence="7">Eicosanoid/docosanoid dehydrogenase [NAD(+)]</fullName>
    </alternativeName>
    <alternativeName>
        <fullName evidence="6">Prostaglandin dehydrogenase 1</fullName>
    </alternativeName>
</protein>
<evidence type="ECO:0000256" key="9">
    <source>
        <dbReference type="ARBA" id="ARBA00047325"/>
    </source>
</evidence>
<evidence type="ECO:0000256" key="20">
    <source>
        <dbReference type="ARBA" id="ARBA00049151"/>
    </source>
</evidence>
<organism evidence="22 23">
    <name type="scientific">Elysia chlorotica</name>
    <name type="common">Eastern emerald elysia</name>
    <name type="synonym">Sea slug</name>
    <dbReference type="NCBI Taxonomy" id="188477"/>
    <lineage>
        <taxon>Eukaryota</taxon>
        <taxon>Metazoa</taxon>
        <taxon>Spiralia</taxon>
        <taxon>Lophotrochozoa</taxon>
        <taxon>Mollusca</taxon>
        <taxon>Gastropoda</taxon>
        <taxon>Heterobranchia</taxon>
        <taxon>Euthyneura</taxon>
        <taxon>Panpulmonata</taxon>
        <taxon>Sacoglossa</taxon>
        <taxon>Placobranchoidea</taxon>
        <taxon>Plakobranchidae</taxon>
        <taxon>Elysia</taxon>
    </lineage>
</organism>
<evidence type="ECO:0000256" key="1">
    <source>
        <dbReference type="ARBA" id="ARBA00006484"/>
    </source>
</evidence>
<dbReference type="OrthoDB" id="6045940at2759"/>
<accession>A0A3S1B1A5</accession>
<dbReference type="PANTHER" id="PTHR44229">
    <property type="entry name" value="15-HYDROXYPROSTAGLANDIN DEHYDROGENASE [NAD(+)]"/>
    <property type="match status" value="1"/>
</dbReference>
<comment type="catalytic activity">
    <reaction evidence="20">
        <text>(15S)-hydroxy-(5Z,8Z,11Z,13E)-eicosatetraenoate + NAD(+) = 15-oxo-(5Z,8Z,11Z,13E)-eicosatetraenoate + NADH + H(+)</text>
        <dbReference type="Rhea" id="RHEA:23260"/>
        <dbReference type="ChEBI" id="CHEBI:15378"/>
        <dbReference type="ChEBI" id="CHEBI:57409"/>
        <dbReference type="ChEBI" id="CHEBI:57410"/>
        <dbReference type="ChEBI" id="CHEBI:57540"/>
        <dbReference type="ChEBI" id="CHEBI:57945"/>
        <dbReference type="EC" id="1.1.1.232"/>
    </reaction>
    <physiologicalReaction direction="left-to-right" evidence="20">
        <dbReference type="Rhea" id="RHEA:23261"/>
    </physiologicalReaction>
</comment>
<keyword evidence="23" id="KW-1185">Reference proteome</keyword>
<dbReference type="PRINTS" id="PR01167">
    <property type="entry name" value="INSADHFAMILY"/>
</dbReference>
<dbReference type="PANTHER" id="PTHR44229:SF4">
    <property type="entry name" value="15-HYDROXYPROSTAGLANDIN DEHYDROGENASE [NAD(+)]"/>
    <property type="match status" value="1"/>
</dbReference>
<gene>
    <name evidence="22" type="ORF">EGW08_014776</name>
</gene>
<feature type="non-terminal residue" evidence="22">
    <location>
        <position position="1"/>
    </location>
</feature>
<comment type="catalytic activity">
    <reaction evidence="15">
        <text>resolvin D2 + NAD(+) = 7-oxoresolvin D2 + NADH + H(+)</text>
        <dbReference type="Rhea" id="RHEA:53584"/>
        <dbReference type="ChEBI" id="CHEBI:15378"/>
        <dbReference type="ChEBI" id="CHEBI:57540"/>
        <dbReference type="ChEBI" id="CHEBI:57945"/>
        <dbReference type="ChEBI" id="CHEBI:133367"/>
        <dbReference type="ChEBI" id="CHEBI:137497"/>
    </reaction>
    <physiologicalReaction direction="left-to-right" evidence="15">
        <dbReference type="Rhea" id="RHEA:53585"/>
    </physiologicalReaction>
</comment>
<comment type="catalytic activity">
    <reaction evidence="12">
        <text>15-oxo-(5S,6R)-dihydroxy-(7E,9E,11Z)-eicosatrienoate + NADH + H(+) = (5S,6R,15S)-trihydroxy-(7E,9E,11Z)-eicosatrienoate + NAD(+)</text>
        <dbReference type="Rhea" id="RHEA:41596"/>
        <dbReference type="ChEBI" id="CHEBI:15378"/>
        <dbReference type="ChEBI" id="CHEBI:57540"/>
        <dbReference type="ChEBI" id="CHEBI:57945"/>
        <dbReference type="ChEBI" id="CHEBI:78325"/>
        <dbReference type="ChEBI" id="CHEBI:78329"/>
    </reaction>
    <physiologicalReaction direction="left-to-right" evidence="12">
        <dbReference type="Rhea" id="RHEA:41597"/>
    </physiologicalReaction>
</comment>
<proteinExistence type="inferred from homology"/>
<evidence type="ECO:0000256" key="16">
    <source>
        <dbReference type="ARBA" id="ARBA00048535"/>
    </source>
</evidence>
<dbReference type="Gene3D" id="3.40.50.720">
    <property type="entry name" value="NAD(P)-binding Rossmann-like Domain"/>
    <property type="match status" value="1"/>
</dbReference>
<comment type="catalytic activity">
    <reaction evidence="17">
        <text>prostaglandin A1 + NAD(+) = 15-oxo-prostaglandin A1 + NADH + H(+)</text>
        <dbReference type="Rhea" id="RHEA:41263"/>
        <dbReference type="ChEBI" id="CHEBI:15378"/>
        <dbReference type="ChEBI" id="CHEBI:57398"/>
        <dbReference type="ChEBI" id="CHEBI:57540"/>
        <dbReference type="ChEBI" id="CHEBI:57945"/>
        <dbReference type="ChEBI" id="CHEBI:85072"/>
    </reaction>
    <physiologicalReaction direction="left-to-right" evidence="17">
        <dbReference type="Rhea" id="RHEA:41264"/>
    </physiologicalReaction>
</comment>
<comment type="catalytic activity">
    <reaction evidence="19">
        <text>resolvin D2 + NAD(+) = 16-oxoresolvin D2 + NADH + H(+)</text>
        <dbReference type="Rhea" id="RHEA:53588"/>
        <dbReference type="ChEBI" id="CHEBI:15378"/>
        <dbReference type="ChEBI" id="CHEBI:57540"/>
        <dbReference type="ChEBI" id="CHEBI:57945"/>
        <dbReference type="ChEBI" id="CHEBI:133367"/>
        <dbReference type="ChEBI" id="CHEBI:137498"/>
    </reaction>
    <physiologicalReaction direction="left-to-right" evidence="19">
        <dbReference type="Rhea" id="RHEA:53589"/>
    </physiologicalReaction>
</comment>
<evidence type="ECO:0000256" key="6">
    <source>
        <dbReference type="ARBA" id="ARBA00041812"/>
    </source>
</evidence>